<dbReference type="GO" id="GO:0005737">
    <property type="term" value="C:cytoplasm"/>
    <property type="evidence" value="ECO:0007669"/>
    <property type="project" value="TreeGrafter"/>
</dbReference>
<dbReference type="PROSITE" id="PS51444">
    <property type="entry name" value="FH2"/>
    <property type="match status" value="1"/>
</dbReference>
<dbReference type="Pfam" id="PF02181">
    <property type="entry name" value="FH2"/>
    <property type="match status" value="1"/>
</dbReference>
<dbReference type="GO" id="GO:0030866">
    <property type="term" value="P:cortical actin cytoskeleton organization"/>
    <property type="evidence" value="ECO:0007669"/>
    <property type="project" value="TreeGrafter"/>
</dbReference>
<evidence type="ECO:0000256" key="1">
    <source>
        <dbReference type="SAM" id="MobiDB-lite"/>
    </source>
</evidence>
<reference evidence="4" key="1">
    <citation type="submission" date="2022-11" db="UniProtKB">
        <authorList>
            <consortium name="WormBaseParasite"/>
        </authorList>
    </citation>
    <scope>IDENTIFICATION</scope>
</reference>
<evidence type="ECO:0000313" key="3">
    <source>
        <dbReference type="Proteomes" id="UP000887565"/>
    </source>
</evidence>
<dbReference type="GO" id="GO:0051015">
    <property type="term" value="F:actin filament binding"/>
    <property type="evidence" value="ECO:0007669"/>
    <property type="project" value="TreeGrafter"/>
</dbReference>
<dbReference type="Gene3D" id="1.20.58.2220">
    <property type="entry name" value="Formin, FH2 domain"/>
    <property type="match status" value="1"/>
</dbReference>
<proteinExistence type="predicted"/>
<feature type="compositionally biased region" description="Polar residues" evidence="1">
    <location>
        <begin position="539"/>
        <end position="556"/>
    </location>
</feature>
<dbReference type="SMART" id="SM00498">
    <property type="entry name" value="FH2"/>
    <property type="match status" value="1"/>
</dbReference>
<dbReference type="InterPro" id="IPR042201">
    <property type="entry name" value="FH2_Formin_sf"/>
</dbReference>
<accession>A0A915I9K0</accession>
<evidence type="ECO:0000313" key="4">
    <source>
        <dbReference type="WBParaSite" id="nRc.2.0.1.t09965-RA"/>
    </source>
</evidence>
<feature type="region of interest" description="Disordered" evidence="1">
    <location>
        <begin position="533"/>
        <end position="567"/>
    </location>
</feature>
<dbReference type="PANTHER" id="PTHR45920:SF4">
    <property type="entry name" value="FORMIN HOMOLOGY 2 DOMAIN CONTAINING, ISOFORM I"/>
    <property type="match status" value="1"/>
</dbReference>
<feature type="domain" description="FH2" evidence="2">
    <location>
        <begin position="98"/>
        <end position="527"/>
    </location>
</feature>
<evidence type="ECO:0000259" key="2">
    <source>
        <dbReference type="PROSITE" id="PS51444"/>
    </source>
</evidence>
<dbReference type="WBParaSite" id="nRc.2.0.1.t09965-RA">
    <property type="protein sequence ID" value="nRc.2.0.1.t09965-RA"/>
    <property type="gene ID" value="nRc.2.0.1.g09965"/>
</dbReference>
<dbReference type="Proteomes" id="UP000887565">
    <property type="component" value="Unplaced"/>
</dbReference>
<dbReference type="InterPro" id="IPR015425">
    <property type="entry name" value="FH2_Formin"/>
</dbReference>
<dbReference type="GO" id="GO:0005856">
    <property type="term" value="C:cytoskeleton"/>
    <property type="evidence" value="ECO:0007669"/>
    <property type="project" value="TreeGrafter"/>
</dbReference>
<dbReference type="AlphaFoldDB" id="A0A915I9K0"/>
<dbReference type="PANTHER" id="PTHR45920">
    <property type="entry name" value="FORMIN HOMOLOGY 2 DOMAIN CONTAINING, ISOFORM I"/>
    <property type="match status" value="1"/>
</dbReference>
<protein>
    <submittedName>
        <fullName evidence="4">FH2 domain-containing protein</fullName>
    </submittedName>
</protein>
<dbReference type="SUPFAM" id="SSF101447">
    <property type="entry name" value="Formin homology 2 domain (FH2 domain)"/>
    <property type="match status" value="1"/>
</dbReference>
<sequence>MEKKLIQQQPADNRRESEVQWERAMENLNRPLIINDLDFTELEDMDDCDPLRVGPARLGLANGAPMAPPPMGYGMPPPPNSLQLPPPPFCKTSSPTRSESPNTKDLRTVKLFWKEAQLQQPSSVLESKGVFWQKVKPVDIDTEKVIQLFETKSAKDVVVKNQGDYTSALRLRPQNDNYDRDCCTIGMGVKKKEDKKHEILVLDTKRSNAINIGLTKLPPPRAIKTAIIKFDSTILNKECLEKILTTMIPSEEEKEKIADAQASNPDLPLGSAEQCLMLLGEVPMLYPRLKLWLFMLDYASTEKEVAEPLMNLKLAMEELEQSRTFQNVMGTLLAVGNILNGAEVKGFQLDFLAKVPEIKDTIYKHSLVYHLCAIVMDKFPDSTDLFSELGAIARCSKVDFDEIQQNLEKLEKDCKSSWDYLKALSICQRQENYSANSGLNKKIGEFLSDCAQRIMTLKVIHRRVINRFRKFLLYMGIPQNAVKDTKINSTCKTIAEFALEYRTCRDKILQQKKRQMDKRERNKTRGKLITENLPGVSVVQPSTRRSSKSDQNSLTAVNGVGSSGGNKQEALNKVLNASSGQEDEGWRSFPGVRLRHRRNFSPNSKLPNWNKFTVGPENDKTINSSLIYHFTSKRFYYV</sequence>
<organism evidence="3 4">
    <name type="scientific">Romanomermis culicivorax</name>
    <name type="common">Nematode worm</name>
    <dbReference type="NCBI Taxonomy" id="13658"/>
    <lineage>
        <taxon>Eukaryota</taxon>
        <taxon>Metazoa</taxon>
        <taxon>Ecdysozoa</taxon>
        <taxon>Nematoda</taxon>
        <taxon>Enoplea</taxon>
        <taxon>Dorylaimia</taxon>
        <taxon>Mermithida</taxon>
        <taxon>Mermithoidea</taxon>
        <taxon>Mermithidae</taxon>
        <taxon>Romanomermis</taxon>
    </lineage>
</organism>
<name>A0A915I9K0_ROMCU</name>
<dbReference type="OMA" id="WERAMEN"/>
<keyword evidence="3" id="KW-1185">Reference proteome</keyword>